<evidence type="ECO:0000256" key="5">
    <source>
        <dbReference type="ARBA" id="ARBA00023015"/>
    </source>
</evidence>
<proteinExistence type="inferred from homology"/>
<dbReference type="RefSeq" id="WP_123804973.1">
    <property type="nucleotide sequence ID" value="NZ_RPFL01000056.1"/>
</dbReference>
<name>A0A3N4N803_9NEIS</name>
<dbReference type="GO" id="GO:0003677">
    <property type="term" value="F:DNA binding"/>
    <property type="evidence" value="ECO:0007669"/>
    <property type="project" value="UniProtKB-KW"/>
</dbReference>
<dbReference type="InterPro" id="IPR000394">
    <property type="entry name" value="RNA_pol_sigma_54"/>
</dbReference>
<keyword evidence="6 9" id="KW-0731">Sigma factor</keyword>
<dbReference type="GO" id="GO:0016987">
    <property type="term" value="F:sigma factor activity"/>
    <property type="evidence" value="ECO:0007669"/>
    <property type="project" value="UniProtKB-KW"/>
</dbReference>
<evidence type="ECO:0000259" key="11">
    <source>
        <dbReference type="Pfam" id="PF04552"/>
    </source>
</evidence>
<dbReference type="GO" id="GO:0001216">
    <property type="term" value="F:DNA-binding transcription activator activity"/>
    <property type="evidence" value="ECO:0007669"/>
    <property type="project" value="InterPro"/>
</dbReference>
<evidence type="ECO:0000256" key="4">
    <source>
        <dbReference type="ARBA" id="ARBA00022695"/>
    </source>
</evidence>
<dbReference type="OrthoDB" id="9814402at2"/>
<dbReference type="GO" id="GO:0000428">
    <property type="term" value="C:DNA-directed RNA polymerase complex"/>
    <property type="evidence" value="ECO:0007669"/>
    <property type="project" value="UniProtKB-KW"/>
</dbReference>
<evidence type="ECO:0000256" key="2">
    <source>
        <dbReference type="ARBA" id="ARBA00022478"/>
    </source>
</evidence>
<dbReference type="Proteomes" id="UP000272412">
    <property type="component" value="Unassembled WGS sequence"/>
</dbReference>
<dbReference type="GO" id="GO:0016779">
    <property type="term" value="F:nucleotidyltransferase activity"/>
    <property type="evidence" value="ECO:0007669"/>
    <property type="project" value="UniProtKB-KW"/>
</dbReference>
<keyword evidence="14" id="KW-1185">Reference proteome</keyword>
<evidence type="ECO:0000256" key="9">
    <source>
        <dbReference type="PIRNR" id="PIRNR000774"/>
    </source>
</evidence>
<evidence type="ECO:0000256" key="8">
    <source>
        <dbReference type="ARBA" id="ARBA00023163"/>
    </source>
</evidence>
<evidence type="ECO:0000313" key="13">
    <source>
        <dbReference type="EMBL" id="RPD83383.1"/>
    </source>
</evidence>
<protein>
    <recommendedName>
        <fullName evidence="9">RNA polymerase sigma-54 factor</fullName>
    </recommendedName>
</protein>
<dbReference type="InterPro" id="IPR007046">
    <property type="entry name" value="RNA_pol_sigma_54_core-bd"/>
</dbReference>
<dbReference type="PROSITE" id="PS00718">
    <property type="entry name" value="SIGMA54_2"/>
    <property type="match status" value="1"/>
</dbReference>
<dbReference type="Gene3D" id="1.10.10.60">
    <property type="entry name" value="Homeodomain-like"/>
    <property type="match status" value="1"/>
</dbReference>
<dbReference type="PRINTS" id="PR00045">
    <property type="entry name" value="SIGMA54FCT"/>
</dbReference>
<evidence type="ECO:0000256" key="7">
    <source>
        <dbReference type="ARBA" id="ARBA00023125"/>
    </source>
</evidence>
<dbReference type="GO" id="GO:0006352">
    <property type="term" value="P:DNA-templated transcription initiation"/>
    <property type="evidence" value="ECO:0007669"/>
    <property type="project" value="InterPro"/>
</dbReference>
<reference evidence="13 14" key="1">
    <citation type="submission" date="2018-11" db="EMBL/GenBank/DDBJ databases">
        <title>Neisseria weixii sp. nov. isolated from the rectal contents of plateau pika (Ochotona cruzoniae).</title>
        <authorList>
            <person name="Zhang G."/>
        </authorList>
    </citation>
    <scope>NUCLEOTIDE SEQUENCE [LARGE SCALE GENOMIC DNA]</scope>
    <source>
        <strain evidence="13 14">10009</strain>
    </source>
</reference>
<comment type="function">
    <text evidence="9">Sigma factors are initiation factors that promote the attachment of RNA polymerase to specific initiation sites and are then released.</text>
</comment>
<evidence type="ECO:0000256" key="3">
    <source>
        <dbReference type="ARBA" id="ARBA00022679"/>
    </source>
</evidence>
<dbReference type="PROSITE" id="PS50044">
    <property type="entry name" value="SIGMA54_3"/>
    <property type="match status" value="1"/>
</dbReference>
<dbReference type="Pfam" id="PF04963">
    <property type="entry name" value="Sigma54_CBD"/>
    <property type="match status" value="1"/>
</dbReference>
<keyword evidence="4 9" id="KW-0548">Nucleotidyltransferase</keyword>
<keyword evidence="5 9" id="KW-0805">Transcription regulation</keyword>
<dbReference type="InterPro" id="IPR038709">
    <property type="entry name" value="RpoN_core-bd_sf"/>
</dbReference>
<feature type="domain" description="RNA polymerase sigma factor 54 DNA-binding" evidence="11">
    <location>
        <begin position="294"/>
        <end position="450"/>
    </location>
</feature>
<evidence type="ECO:0000256" key="1">
    <source>
        <dbReference type="ARBA" id="ARBA00008798"/>
    </source>
</evidence>
<dbReference type="Pfam" id="PF04552">
    <property type="entry name" value="Sigma54_DBD"/>
    <property type="match status" value="1"/>
</dbReference>
<organism evidence="13 14">
    <name type="scientific">Neisseria weixii</name>
    <dbReference type="NCBI Taxonomy" id="1853276"/>
    <lineage>
        <taxon>Bacteria</taxon>
        <taxon>Pseudomonadati</taxon>
        <taxon>Pseudomonadota</taxon>
        <taxon>Betaproteobacteria</taxon>
        <taxon>Neisseriales</taxon>
        <taxon>Neisseriaceae</taxon>
        <taxon>Neisseria</taxon>
    </lineage>
</organism>
<evidence type="ECO:0000313" key="14">
    <source>
        <dbReference type="Proteomes" id="UP000272412"/>
    </source>
</evidence>
<dbReference type="PANTHER" id="PTHR32248:SF4">
    <property type="entry name" value="RNA POLYMERASE SIGMA-54 FACTOR"/>
    <property type="match status" value="1"/>
</dbReference>
<keyword evidence="10" id="KW-0175">Coiled coil</keyword>
<dbReference type="AlphaFoldDB" id="A0A3N4N803"/>
<dbReference type="EMBL" id="RPFL01000056">
    <property type="protein sequence ID" value="RPD83383.1"/>
    <property type="molecule type" value="Genomic_DNA"/>
</dbReference>
<gene>
    <name evidence="13" type="primary">rpoN</name>
    <name evidence="13" type="ORF">EGK74_12600</name>
</gene>
<dbReference type="PANTHER" id="PTHR32248">
    <property type="entry name" value="RNA POLYMERASE SIGMA-54 FACTOR"/>
    <property type="match status" value="1"/>
</dbReference>
<keyword evidence="7 9" id="KW-0238">DNA-binding</keyword>
<dbReference type="Gene3D" id="1.10.10.1330">
    <property type="entry name" value="RNA polymerase sigma-54 factor, core-binding domain"/>
    <property type="match status" value="1"/>
</dbReference>
<keyword evidence="8 9" id="KW-0804">Transcription</keyword>
<dbReference type="PIRSF" id="PIRSF000774">
    <property type="entry name" value="RpoN"/>
    <property type="match status" value="1"/>
</dbReference>
<evidence type="ECO:0000256" key="10">
    <source>
        <dbReference type="SAM" id="Coils"/>
    </source>
</evidence>
<comment type="similarity">
    <text evidence="1 9">Belongs to the sigma-54 factor family.</text>
</comment>
<dbReference type="InterPro" id="IPR007634">
    <property type="entry name" value="RNA_pol_sigma_54_DNA-bd"/>
</dbReference>
<keyword evidence="2 9" id="KW-0240">DNA-directed RNA polymerase</keyword>
<feature type="domain" description="RNA polymerase sigma factor 54 core-binding" evidence="12">
    <location>
        <begin position="86"/>
        <end position="280"/>
    </location>
</feature>
<accession>A0A3N4N803</accession>
<comment type="caution">
    <text evidence="13">The sequence shown here is derived from an EMBL/GenBank/DDBJ whole genome shotgun (WGS) entry which is preliminary data.</text>
</comment>
<evidence type="ECO:0000256" key="6">
    <source>
        <dbReference type="ARBA" id="ARBA00023082"/>
    </source>
</evidence>
<keyword evidence="3 9" id="KW-0808">Transferase</keyword>
<evidence type="ECO:0000259" key="12">
    <source>
        <dbReference type="Pfam" id="PF04963"/>
    </source>
</evidence>
<feature type="coiled-coil region" evidence="10">
    <location>
        <begin position="291"/>
        <end position="318"/>
    </location>
</feature>
<sequence>MNPNFGLKLKQTQQLNQRLQQALRVLHMSNQDIEREVEDWLQENPLLERPESDEFSDAELNNSLSAALPRSNQIGGDDAEDAWLNVAEEEDFNAYLHAQVCEHPLSQTEAAHVHILIDFLDDQGYFSDSLSEVIDHTPLDWMLDEDDLQNALDILQTFDPPGVAAADITESLMLQLMRQPPSPERQLAGHLIQSSFEQLGKNRQQNIQRFQKMYPESTPESIQTALDLIASLNPYPAYGFASAEPTAYIQPDVWVRETADGWKVSGNEAAWPKIQINREYAELLQDIGDASPEWKEKLQEARQKIDSLELRKSTVIRLAEYIVERQEDFFIFGEIGLVPMLLKDAAAELELAESTISRAANQKYLACPRGLFALRYFFTQAVSTDSDNEGVSQGAVKAMLKQLVDSENAHKPHSDEALVQLLKQQGVEIARRTVAKYRESLGIPPAHKRKLIG</sequence>
<dbReference type="Pfam" id="PF00309">
    <property type="entry name" value="Sigma54_AID"/>
    <property type="match status" value="1"/>
</dbReference>
<dbReference type="NCBIfam" id="TIGR02395">
    <property type="entry name" value="rpoN_sigma"/>
    <property type="match status" value="1"/>
</dbReference>